<evidence type="ECO:0007829" key="6">
    <source>
        <dbReference type="PDB" id="7Y9Y"/>
    </source>
</evidence>
<dbReference type="PDB" id="7Y9Y">
    <property type="method" value="EM"/>
    <property type="resolution" value="2.77 A"/>
    <property type="chains" value="B=1-751"/>
</dbReference>
<dbReference type="EMDB" id="EMD-33695"/>
<feature type="domain" description="CHAT" evidence="2">
    <location>
        <begin position="558"/>
        <end position="700"/>
    </location>
</feature>
<dbReference type="EMDB" id="EMD-37649"/>
<dbReference type="EMBL" id="BEXT01000001">
    <property type="protein sequence ID" value="GBC60136.1"/>
    <property type="molecule type" value="Genomic_DNA"/>
</dbReference>
<reference evidence="7" key="5">
    <citation type="journal article" date="2023" name="Nat. Microbiol.">
        <title>Cryo-EM structure and protease activity of the type III-E CRISPR-Cas effector.</title>
        <authorList>
            <person name="Huo Y."/>
            <person name="Zhao H."/>
            <person name="Dong Q."/>
            <person name="Jiang T."/>
        </authorList>
    </citation>
    <scope>STRUCTURE BY ELECTRON MICROSCOPY (3.29 ANGSTROMS)</scope>
</reference>
<gene>
    <name evidence="3" type="ORF">DENIS_1081</name>
</gene>
<organism evidence="3 4">
    <name type="scientific">Desulfonema ishimotonii</name>
    <dbReference type="NCBI Taxonomy" id="45657"/>
    <lineage>
        <taxon>Bacteria</taxon>
        <taxon>Pseudomonadati</taxon>
        <taxon>Thermodesulfobacteriota</taxon>
        <taxon>Desulfobacteria</taxon>
        <taxon>Desulfobacterales</taxon>
        <taxon>Desulfococcaceae</taxon>
        <taxon>Desulfonema</taxon>
    </lineage>
</organism>
<evidence type="ECO:0000259" key="2">
    <source>
        <dbReference type="Pfam" id="PF12770"/>
    </source>
</evidence>
<dbReference type="PDB" id="7YND">
    <property type="method" value="EM"/>
    <property type="resolution" value="3.29 A"/>
    <property type="chains" value="C=1-751"/>
</dbReference>
<dbReference type="Proteomes" id="UP000288096">
    <property type="component" value="Unassembled WGS sequence"/>
</dbReference>
<evidence type="ECO:0000313" key="4">
    <source>
        <dbReference type="Proteomes" id="UP000288096"/>
    </source>
</evidence>
<keyword evidence="4" id="KW-1185">Reference proteome</keyword>
<evidence type="ECO:0007829" key="9">
    <source>
        <dbReference type="PDB" id="8EEY"/>
    </source>
</evidence>
<name>A0A401FT52_9BACT</name>
<proteinExistence type="evidence at protein level"/>
<dbReference type="OrthoDB" id="4331905at2"/>
<dbReference type="NCBIfam" id="NF041237">
    <property type="entry name" value="CAS_csx29_CRASP"/>
    <property type="match status" value="1"/>
</dbReference>
<reference evidence="5 6" key="4">
    <citation type="journal article" date="2022" name="Science">
        <title>RNA-triggered protein cleavage and cell growth arrest by the type III-E CRISPR nuclease-protease.</title>
        <authorList>
            <person name="Kato K."/>
            <person name="Okazaki S."/>
            <person name="Schmitt-Ulms C."/>
            <person name="Jiang K."/>
            <person name="Zhou W."/>
            <person name="Ishikawa J."/>
            <person name="Isayama Y."/>
            <person name="Adachi S."/>
            <person name="Nishizawa T."/>
            <person name="Makarova K.S."/>
            <person name="Koonin E.V."/>
            <person name="Abudayyeh O.O."/>
            <person name="Gootenberg J.S."/>
            <person name="Nishimasu H."/>
        </authorList>
    </citation>
    <scope>STRUCTURE BY ELECTRON MICROSCOPY (2.49 ANGSTROMS)</scope>
</reference>
<dbReference type="PDB" id="8EEX">
    <property type="method" value="EM"/>
    <property type="resolution" value="2.95 A"/>
    <property type="chains" value="B=1-751"/>
</dbReference>
<keyword evidence="1" id="KW-0175">Coiled coil</keyword>
<keyword evidence="5 6" id="KW-0002">3D-structure</keyword>
<dbReference type="EMDB" id="EMD-28065"/>
<dbReference type="PDB" id="8WML">
    <property type="method" value="EM"/>
    <property type="resolution" value="2.86 A"/>
    <property type="chains" value="B=3-65"/>
</dbReference>
<reference evidence="8 9" key="3">
    <citation type="journal article" date="2022" name="Science">
        <title>RNA-activated protein cleavage with a CRISPR-associated endopeptidase.</title>
        <authorList>
            <person name="Strecker J."/>
            <person name="Demircioglu F.E."/>
            <person name="Li D."/>
            <person name="Faure G."/>
            <person name="Wilkinson M.E."/>
            <person name="Gootenberg J.S."/>
            <person name="Abudayyeh O.O."/>
            <person name="Nishimasu H."/>
            <person name="Macrae R.K."/>
            <person name="Zhang F."/>
        </authorList>
    </citation>
    <scope>STRUCTURE BY ELECTRON MICROSCOPY (2.53 ANGSTROMS)</scope>
</reference>
<dbReference type="Pfam" id="PF12770">
    <property type="entry name" value="CHAT"/>
    <property type="match status" value="1"/>
</dbReference>
<dbReference type="PDB" id="8WMC">
    <property type="method" value="EM"/>
    <property type="resolution" value="2.90 A"/>
    <property type="chains" value="B=1-751"/>
</dbReference>
<protein>
    <recommendedName>
        <fullName evidence="2">CHAT domain-containing protein</fullName>
    </recommendedName>
</protein>
<evidence type="ECO:0000313" key="3">
    <source>
        <dbReference type="EMBL" id="GBC60136.1"/>
    </source>
</evidence>
<dbReference type="PDB" id="7Y9X">
    <property type="method" value="EM"/>
    <property type="resolution" value="2.49 A"/>
    <property type="chains" value="B=1-751"/>
</dbReference>
<feature type="coiled-coil region" evidence="1">
    <location>
        <begin position="369"/>
        <end position="396"/>
    </location>
</feature>
<reference evidence="4" key="2">
    <citation type="submission" date="2019-01" db="EMBL/GenBank/DDBJ databases">
        <title>Genome sequence of Desulfonema ishimotonii strain Tokyo 01.</title>
        <authorList>
            <person name="Fukui M."/>
        </authorList>
    </citation>
    <scope>NUCLEOTIDE SEQUENCE [LARGE SCALE GENOMIC DNA]</scope>
    <source>
        <strain evidence="4">Tokyo 01</strain>
    </source>
</reference>
<dbReference type="EMDB" id="EMD-28064"/>
<dbReference type="RefSeq" id="WP_124327588.1">
    <property type="nucleotide sequence ID" value="NZ_BEXT01000001.1"/>
</dbReference>
<dbReference type="SMR" id="A0A401FT52"/>
<evidence type="ECO:0007829" key="11">
    <source>
        <dbReference type="PDB" id="8WML"/>
    </source>
</evidence>
<dbReference type="EMDB" id="EMD-37655"/>
<evidence type="ECO:0000256" key="1">
    <source>
        <dbReference type="SAM" id="Coils"/>
    </source>
</evidence>
<reference evidence="10 11" key="6">
    <citation type="journal article" date="2024" name="Signal Transduct. Target. Ther.">
        <title>Structural basis of negative regulation of CRISPR-Cas7-11 by TPR-CHAT.</title>
        <authorList>
            <person name="Hong T."/>
            <person name="Luo Q."/>
            <person name="Ma H."/>
            <person name="Wang X."/>
            <person name="Li X."/>
            <person name="Shen C."/>
            <person name="Pang J."/>
            <person name="Wang Y."/>
            <person name="Chen Y."/>
            <person name="Zhang C."/>
            <person name="Su Z."/>
            <person name="Dong H."/>
            <person name="Tang X."/>
        </authorList>
    </citation>
    <scope>STRUCTURE BY ELECTRON MICROSCOPY (2.86 ANGSTROMS) OF 3-65</scope>
</reference>
<dbReference type="PDB" id="8GS2">
    <property type="method" value="EM"/>
    <property type="resolution" value="2.84 A"/>
    <property type="chains" value="B=1-751"/>
</dbReference>
<dbReference type="AlphaFoldDB" id="A0A401FT52"/>
<evidence type="ECO:0007829" key="10">
    <source>
        <dbReference type="PDB" id="8WMC"/>
    </source>
</evidence>
<comment type="caution">
    <text evidence="3">The sequence shown here is derived from an EMBL/GenBank/DDBJ whole genome shotgun (WGS) entry which is preliminary data.</text>
</comment>
<evidence type="ECO:0007829" key="8">
    <source>
        <dbReference type="PDB" id="8EEX"/>
    </source>
</evidence>
<dbReference type="InterPro" id="IPR024983">
    <property type="entry name" value="CHAT_dom"/>
</dbReference>
<dbReference type="EMDB" id="EMD-33959"/>
<dbReference type="EMDB" id="EMD-34218"/>
<evidence type="ECO:0007829" key="5">
    <source>
        <dbReference type="PDB" id="7Y9X"/>
    </source>
</evidence>
<dbReference type="EMDB" id="EMD-33696"/>
<reference evidence="4" key="1">
    <citation type="submission" date="2017-11" db="EMBL/GenBank/DDBJ databases">
        <authorList>
            <person name="Watanabe M."/>
            <person name="Kojima H."/>
        </authorList>
    </citation>
    <scope>NUCLEOTIDE SEQUENCE [LARGE SCALE GENOMIC DNA]</scope>
    <source>
        <strain evidence="4">Tokyo 01</strain>
    </source>
</reference>
<dbReference type="PDB" id="8EEY">
    <property type="method" value="EM"/>
    <property type="resolution" value="2.53 A"/>
    <property type="chains" value="B=1-751"/>
</dbReference>
<evidence type="ECO:0007829" key="7">
    <source>
        <dbReference type="PDB" id="7YND"/>
    </source>
</evidence>
<sequence length="751" mass="88192">MSNPIRDIQDRLKTAKFDNKDDMMNLASSLYKYEKQLMDSSEATLCQQGLSNRPNSFSQLSQFRDSDIQSKAGGQTGKFWQNEYEACKNFQTHKERRETLEQIIRFLQNGAEEKDADDLLLKTLARAYFHRGLLYRPKGFSVPARKVEAMKKAIAYCEIILDKNEEESEALRIWLYAAMELRRCGEEYPENFAEKLFYLANDGFISELYDIRLFLEYTEREEDNNFLDMILQENQDRERLFELCLYKARACFHLNQLNDVRIYGESAIDNAPGAFADPFWDELVEFIRMLRNKKSELWKEIAIKAWDKCREKEMKVGNNIYLSWYWARQRELYDLAFMAQDGIEKKTRIADSLKSRTTLRIQELNELRKDAHRKQNRRLEDKLDRIIEQENEARDGAYLRRNPPCFTGGKREEIPFARLPQNWIAVHFYLNELESHEGGKGGHALIYDPQKAEKDQWQDKSFDYKELHRKFLEWQENYILNEEGSADFLVTLCREIEKAMPFLFKSEVIPEDRPVLWIPHGFLHRLPLHAAMKSGNNSNIEIFWERHASRYLPAWHLFDPAPYSREESSTLLKNFEEYDFQNLENGEIEVYAPSSPKKVKEAIRENPAILLLLCHGEADMTNPFRSCLKLKNKDMTIFDLLTVEDVRLSGSRILLGACESDMVPPLEFSVDEHLSVSGAFLSHKAGEIVAGLWTVDSEKVDECYSYLVEEKDFLRNLQEWQMAETENFRSENDSSLFYKIAPFRIIGFPAE</sequence>
<accession>A0A401FT52</accession>